<comment type="subcellular location">
    <subcellularLocation>
        <location evidence="1">Cytoplasm</location>
    </subcellularLocation>
</comment>
<dbReference type="HAMAP" id="MF_00123">
    <property type="entry name" value="Arg_tRNA_synth"/>
    <property type="match status" value="1"/>
</dbReference>
<dbReference type="PROSITE" id="PS00178">
    <property type="entry name" value="AA_TRNA_LIGASE_I"/>
    <property type="match status" value="1"/>
</dbReference>
<comment type="subunit">
    <text evidence="3">Monomer.</text>
</comment>
<evidence type="ECO:0000259" key="12">
    <source>
        <dbReference type="SMART" id="SM00836"/>
    </source>
</evidence>
<evidence type="ECO:0000256" key="5">
    <source>
        <dbReference type="ARBA" id="ARBA00022490"/>
    </source>
</evidence>
<protein>
    <recommendedName>
        <fullName evidence="4">arginine--tRNA ligase</fullName>
        <ecNumber evidence="4">6.1.1.19</ecNumber>
    </recommendedName>
</protein>
<keyword evidence="8" id="KW-0067">ATP-binding</keyword>
<dbReference type="InterPro" id="IPR001412">
    <property type="entry name" value="aa-tRNA-synth_I_CS"/>
</dbReference>
<dbReference type="Pfam" id="PF00750">
    <property type="entry name" value="tRNA-synt_1d"/>
    <property type="match status" value="1"/>
</dbReference>
<dbReference type="AlphaFoldDB" id="A0A381YLF2"/>
<dbReference type="GO" id="GO:0005737">
    <property type="term" value="C:cytoplasm"/>
    <property type="evidence" value="ECO:0007669"/>
    <property type="project" value="UniProtKB-SubCell"/>
</dbReference>
<dbReference type="FunFam" id="3.40.50.620:FF:000062">
    <property type="entry name" value="Arginine--tRNA ligase"/>
    <property type="match status" value="1"/>
</dbReference>
<dbReference type="SMART" id="SM00836">
    <property type="entry name" value="DALR_1"/>
    <property type="match status" value="1"/>
</dbReference>
<organism evidence="14">
    <name type="scientific">marine metagenome</name>
    <dbReference type="NCBI Taxonomy" id="408172"/>
    <lineage>
        <taxon>unclassified sequences</taxon>
        <taxon>metagenomes</taxon>
        <taxon>ecological metagenomes</taxon>
    </lineage>
</organism>
<evidence type="ECO:0000256" key="4">
    <source>
        <dbReference type="ARBA" id="ARBA00012837"/>
    </source>
</evidence>
<sequence>MKELLVKLLNNALKNLEKIENIDLAKIKVEIKKNKQKDHGDYSTNLAMIIAKKLSKPPLEVAELLVKETIKDKSIQQIKIAEPGFINFFIQEDSYLEILKKINKEKENFGKIKPGSKEKILIEYVSSNPTGPLHVGHGRGAAFGSVLSNILRARGFCVDEEYYVNDRGRQTEILALSVWVRYIQIFENQIPFPKGCYQGNYIYEIAKEVHDLYGEKYILKNNLLIELSQALTDKNQEEDLDLLINLIRAKLKKKFLELSEFSLKFILEGIKEDLNCFGVKQNLWFKETSLFSKTRKDPSLMDKSMSKLEEGGFIYEKEGASWFRSSDFKDDKDRVVRRGNSQTTYFASDIAYHLNKYQRGYKKIINIWGADHHGYLPRVSAAIKALGEDVKKLDVVFIQFANLLREGEKISMSTRGGEFVTLKELMEEVTPEAARFFFINRKGEQHLDFDLDLAKKQNQENPLYYIQYAHARICSLFQKLNVEKKSYKERIAIENLNNLNDGLEIEMMKILSQYSEVIAKSAKNYEPHLICYYLRELASSFHSYYNNQKILVENPRELQPKLFMLFAIRQVIFNGLTILGISSPTSM</sequence>
<dbReference type="PANTHER" id="PTHR11956">
    <property type="entry name" value="ARGINYL-TRNA SYNTHETASE"/>
    <property type="match status" value="1"/>
</dbReference>
<dbReference type="Gene3D" id="3.30.1360.70">
    <property type="entry name" value="Arginyl tRNA synthetase N-terminal domain"/>
    <property type="match status" value="1"/>
</dbReference>
<dbReference type="Gene3D" id="3.40.50.620">
    <property type="entry name" value="HUPs"/>
    <property type="match status" value="1"/>
</dbReference>
<dbReference type="Pfam" id="PF05746">
    <property type="entry name" value="DALR_1"/>
    <property type="match status" value="1"/>
</dbReference>
<evidence type="ECO:0000259" key="13">
    <source>
        <dbReference type="SMART" id="SM01016"/>
    </source>
</evidence>
<evidence type="ECO:0000256" key="6">
    <source>
        <dbReference type="ARBA" id="ARBA00022598"/>
    </source>
</evidence>
<dbReference type="Pfam" id="PF03485">
    <property type="entry name" value="Arg_tRNA_synt_N"/>
    <property type="match status" value="1"/>
</dbReference>
<proteinExistence type="inferred from homology"/>
<keyword evidence="5" id="KW-0963">Cytoplasm</keyword>
<accession>A0A381YLF2</accession>
<dbReference type="EMBL" id="UINC01018432">
    <property type="protein sequence ID" value="SVA77422.1"/>
    <property type="molecule type" value="Genomic_DNA"/>
</dbReference>
<keyword evidence="10" id="KW-0030">Aminoacyl-tRNA synthetase</keyword>
<comment type="catalytic activity">
    <reaction evidence="11">
        <text>tRNA(Arg) + L-arginine + ATP = L-arginyl-tRNA(Arg) + AMP + diphosphate</text>
        <dbReference type="Rhea" id="RHEA:20301"/>
        <dbReference type="Rhea" id="RHEA-COMP:9658"/>
        <dbReference type="Rhea" id="RHEA-COMP:9673"/>
        <dbReference type="ChEBI" id="CHEBI:30616"/>
        <dbReference type="ChEBI" id="CHEBI:32682"/>
        <dbReference type="ChEBI" id="CHEBI:33019"/>
        <dbReference type="ChEBI" id="CHEBI:78442"/>
        <dbReference type="ChEBI" id="CHEBI:78513"/>
        <dbReference type="ChEBI" id="CHEBI:456215"/>
        <dbReference type="EC" id="6.1.1.19"/>
    </reaction>
</comment>
<dbReference type="SMART" id="SM01016">
    <property type="entry name" value="Arg_tRNA_synt_N"/>
    <property type="match status" value="1"/>
</dbReference>
<evidence type="ECO:0000256" key="10">
    <source>
        <dbReference type="ARBA" id="ARBA00023146"/>
    </source>
</evidence>
<dbReference type="InterPro" id="IPR005148">
    <property type="entry name" value="Arg-tRNA-synth_N"/>
</dbReference>
<gene>
    <name evidence="14" type="ORF">METZ01_LOCUS130276</name>
</gene>
<comment type="similarity">
    <text evidence="2">Belongs to the class-I aminoacyl-tRNA synthetase family.</text>
</comment>
<dbReference type="GO" id="GO:0006420">
    <property type="term" value="P:arginyl-tRNA aminoacylation"/>
    <property type="evidence" value="ECO:0007669"/>
    <property type="project" value="InterPro"/>
</dbReference>
<dbReference type="InterPro" id="IPR035684">
    <property type="entry name" value="ArgRS_core"/>
</dbReference>
<dbReference type="GO" id="GO:0005524">
    <property type="term" value="F:ATP binding"/>
    <property type="evidence" value="ECO:0007669"/>
    <property type="project" value="UniProtKB-KW"/>
</dbReference>
<evidence type="ECO:0000256" key="3">
    <source>
        <dbReference type="ARBA" id="ARBA00011245"/>
    </source>
</evidence>
<dbReference type="InterPro" id="IPR014729">
    <property type="entry name" value="Rossmann-like_a/b/a_fold"/>
</dbReference>
<dbReference type="CDD" id="cd00671">
    <property type="entry name" value="ArgRS_core"/>
    <property type="match status" value="1"/>
</dbReference>
<evidence type="ECO:0000256" key="2">
    <source>
        <dbReference type="ARBA" id="ARBA00005594"/>
    </source>
</evidence>
<dbReference type="InterPro" id="IPR008909">
    <property type="entry name" value="DALR_anticod-bd"/>
</dbReference>
<feature type="domain" description="Arginyl tRNA synthetase N-terminal" evidence="13">
    <location>
        <begin position="3"/>
        <end position="90"/>
    </location>
</feature>
<keyword evidence="9" id="KW-0648">Protein biosynthesis</keyword>
<feature type="domain" description="DALR anticodon binding" evidence="12">
    <location>
        <begin position="466"/>
        <end position="587"/>
    </location>
</feature>
<dbReference type="SUPFAM" id="SSF52374">
    <property type="entry name" value="Nucleotidylyl transferase"/>
    <property type="match status" value="1"/>
</dbReference>
<evidence type="ECO:0000256" key="9">
    <source>
        <dbReference type="ARBA" id="ARBA00022917"/>
    </source>
</evidence>
<keyword evidence="7" id="KW-0547">Nucleotide-binding</keyword>
<dbReference type="InterPro" id="IPR009080">
    <property type="entry name" value="tRNAsynth_Ia_anticodon-bd"/>
</dbReference>
<reference evidence="14" key="1">
    <citation type="submission" date="2018-05" db="EMBL/GenBank/DDBJ databases">
        <authorList>
            <person name="Lanie J.A."/>
            <person name="Ng W.-L."/>
            <person name="Kazmierczak K.M."/>
            <person name="Andrzejewski T.M."/>
            <person name="Davidsen T.M."/>
            <person name="Wayne K.J."/>
            <person name="Tettelin H."/>
            <person name="Glass J.I."/>
            <person name="Rusch D."/>
            <person name="Podicherti R."/>
            <person name="Tsui H.-C.T."/>
            <person name="Winkler M.E."/>
        </authorList>
    </citation>
    <scope>NUCLEOTIDE SEQUENCE</scope>
</reference>
<dbReference type="FunFam" id="1.10.730.10:FF:000006">
    <property type="entry name" value="Arginyl-tRNA synthetase 2, mitochondrial"/>
    <property type="match status" value="1"/>
</dbReference>
<name>A0A381YLF2_9ZZZZ</name>
<evidence type="ECO:0000256" key="8">
    <source>
        <dbReference type="ARBA" id="ARBA00022840"/>
    </source>
</evidence>
<evidence type="ECO:0000313" key="14">
    <source>
        <dbReference type="EMBL" id="SVA77422.1"/>
    </source>
</evidence>
<dbReference type="PRINTS" id="PR01038">
    <property type="entry name" value="TRNASYNTHARG"/>
</dbReference>
<dbReference type="SUPFAM" id="SSF55190">
    <property type="entry name" value="Arginyl-tRNA synthetase (ArgRS), N-terminal 'additional' domain"/>
    <property type="match status" value="1"/>
</dbReference>
<dbReference type="SUPFAM" id="SSF47323">
    <property type="entry name" value="Anticodon-binding domain of a subclass of class I aminoacyl-tRNA synthetases"/>
    <property type="match status" value="1"/>
</dbReference>
<dbReference type="InterPro" id="IPR036695">
    <property type="entry name" value="Arg-tRNA-synth_N_sf"/>
</dbReference>
<evidence type="ECO:0000256" key="11">
    <source>
        <dbReference type="ARBA" id="ARBA00049339"/>
    </source>
</evidence>
<dbReference type="PANTHER" id="PTHR11956:SF5">
    <property type="entry name" value="ARGININE--TRNA LIGASE, CYTOPLASMIC"/>
    <property type="match status" value="1"/>
</dbReference>
<evidence type="ECO:0000256" key="1">
    <source>
        <dbReference type="ARBA" id="ARBA00004496"/>
    </source>
</evidence>
<dbReference type="NCBIfam" id="TIGR00456">
    <property type="entry name" value="argS"/>
    <property type="match status" value="1"/>
</dbReference>
<dbReference type="Gene3D" id="1.10.730.10">
    <property type="entry name" value="Isoleucyl-tRNA Synthetase, Domain 1"/>
    <property type="match status" value="1"/>
</dbReference>
<keyword evidence="6" id="KW-0436">Ligase</keyword>
<dbReference type="EC" id="6.1.1.19" evidence="4"/>
<evidence type="ECO:0000256" key="7">
    <source>
        <dbReference type="ARBA" id="ARBA00022741"/>
    </source>
</evidence>
<dbReference type="InterPro" id="IPR001278">
    <property type="entry name" value="Arg-tRNA-ligase"/>
</dbReference>
<dbReference type="GO" id="GO:0004814">
    <property type="term" value="F:arginine-tRNA ligase activity"/>
    <property type="evidence" value="ECO:0007669"/>
    <property type="project" value="UniProtKB-EC"/>
</dbReference>